<evidence type="ECO:0000313" key="1">
    <source>
        <dbReference type="EMBL" id="KAH7990065.1"/>
    </source>
</evidence>
<reference evidence="1" key="1">
    <citation type="submission" date="2021-08" db="EMBL/GenBank/DDBJ databases">
        <title>The first chromosome-level gecko genome reveals the dynamic sex chromosomes of Neotropical dwarf geckos (Sphaerodactylidae: Sphaerodactylus).</title>
        <authorList>
            <person name="Pinto B.J."/>
            <person name="Keating S.E."/>
            <person name="Gamble T."/>
        </authorList>
    </citation>
    <scope>NUCLEOTIDE SEQUENCE</scope>
    <source>
        <strain evidence="1">TG3544</strain>
    </source>
</reference>
<keyword evidence="2" id="KW-1185">Reference proteome</keyword>
<gene>
    <name evidence="1" type="ORF">K3G42_001604</name>
</gene>
<sequence>MTSAEGATRGSAAFARFGALWGSPGDLAPAGAVSPPPPAFQVLLSSRQGSKLGNFCRCLWLVGSLQQGESQVGVADHSSSRILPSPILAVSVGSSGGGTRRKGARVFSVRPLHALLSTTL</sequence>
<comment type="caution">
    <text evidence="1">The sequence shown here is derived from an EMBL/GenBank/DDBJ whole genome shotgun (WGS) entry which is preliminary data.</text>
</comment>
<evidence type="ECO:0000313" key="2">
    <source>
        <dbReference type="Proteomes" id="UP000827872"/>
    </source>
</evidence>
<proteinExistence type="predicted"/>
<organism evidence="1 2">
    <name type="scientific">Sphaerodactylus townsendi</name>
    <dbReference type="NCBI Taxonomy" id="933632"/>
    <lineage>
        <taxon>Eukaryota</taxon>
        <taxon>Metazoa</taxon>
        <taxon>Chordata</taxon>
        <taxon>Craniata</taxon>
        <taxon>Vertebrata</taxon>
        <taxon>Euteleostomi</taxon>
        <taxon>Lepidosauria</taxon>
        <taxon>Squamata</taxon>
        <taxon>Bifurcata</taxon>
        <taxon>Gekkota</taxon>
        <taxon>Sphaerodactylidae</taxon>
        <taxon>Sphaerodactylus</taxon>
    </lineage>
</organism>
<dbReference type="Proteomes" id="UP000827872">
    <property type="component" value="Linkage Group LG16"/>
</dbReference>
<name>A0ACB8ECD2_9SAUR</name>
<dbReference type="EMBL" id="CM037629">
    <property type="protein sequence ID" value="KAH7990065.1"/>
    <property type="molecule type" value="Genomic_DNA"/>
</dbReference>
<accession>A0ACB8ECD2</accession>
<protein>
    <submittedName>
        <fullName evidence="1">Uncharacterized protein</fullName>
    </submittedName>
</protein>